<evidence type="ECO:0000313" key="5">
    <source>
        <dbReference type="EMBL" id="RZF64123.1"/>
    </source>
</evidence>
<accession>A0A4Q6XU83</accession>
<evidence type="ECO:0000256" key="1">
    <source>
        <dbReference type="ARBA" id="ARBA00022553"/>
    </source>
</evidence>
<dbReference type="InterPro" id="IPR011006">
    <property type="entry name" value="CheY-like_superfamily"/>
</dbReference>
<dbReference type="SUPFAM" id="SSF52172">
    <property type="entry name" value="CheY-like"/>
    <property type="match status" value="1"/>
</dbReference>
<evidence type="ECO:0000313" key="6">
    <source>
        <dbReference type="Proteomes" id="UP000292085"/>
    </source>
</evidence>
<protein>
    <submittedName>
        <fullName evidence="5">Response regulator</fullName>
    </submittedName>
</protein>
<evidence type="ECO:0000259" key="4">
    <source>
        <dbReference type="PROSITE" id="PS50110"/>
    </source>
</evidence>
<dbReference type="PANTHER" id="PTHR44591">
    <property type="entry name" value="STRESS RESPONSE REGULATOR PROTEIN 1"/>
    <property type="match status" value="1"/>
</dbReference>
<dbReference type="CDD" id="cd17546">
    <property type="entry name" value="REC_hyHK_CKI1_RcsC-like"/>
    <property type="match status" value="1"/>
</dbReference>
<dbReference type="Gene3D" id="3.40.50.2300">
    <property type="match status" value="1"/>
</dbReference>
<name>A0A4Q6XU83_9SPHN</name>
<dbReference type="Pfam" id="PF00072">
    <property type="entry name" value="Response_reg"/>
    <property type="match status" value="1"/>
</dbReference>
<dbReference type="EMBL" id="SGIS01000017">
    <property type="protein sequence ID" value="RZF64123.1"/>
    <property type="molecule type" value="Genomic_DNA"/>
</dbReference>
<keyword evidence="1 3" id="KW-0597">Phosphoprotein</keyword>
<dbReference type="RefSeq" id="WP_130157857.1">
    <property type="nucleotide sequence ID" value="NZ_SGIS01000017.1"/>
</dbReference>
<keyword evidence="6" id="KW-1185">Reference proteome</keyword>
<dbReference type="InterPro" id="IPR050595">
    <property type="entry name" value="Bact_response_regulator"/>
</dbReference>
<reference evidence="5 6" key="1">
    <citation type="submission" date="2019-02" db="EMBL/GenBank/DDBJ databases">
        <authorList>
            <person name="Li Y."/>
        </authorList>
    </citation>
    <scope>NUCLEOTIDE SEQUENCE [LARGE SCALE GENOMIC DNA]</scope>
    <source>
        <strain evidence="5 6">3-7</strain>
    </source>
</reference>
<evidence type="ECO:0000256" key="3">
    <source>
        <dbReference type="PROSITE-ProRule" id="PRU00169"/>
    </source>
</evidence>
<feature type="modified residue" description="4-aspartylphosphate" evidence="3">
    <location>
        <position position="55"/>
    </location>
</feature>
<comment type="caution">
    <text evidence="5">The sequence shown here is derived from an EMBL/GenBank/DDBJ whole genome shotgun (WGS) entry which is preliminary data.</text>
</comment>
<dbReference type="OrthoDB" id="7569831at2"/>
<dbReference type="PROSITE" id="PS50110">
    <property type="entry name" value="RESPONSE_REGULATORY"/>
    <property type="match status" value="1"/>
</dbReference>
<gene>
    <name evidence="5" type="ORF">EWE75_12285</name>
</gene>
<dbReference type="GO" id="GO:0000160">
    <property type="term" value="P:phosphorelay signal transduction system"/>
    <property type="evidence" value="ECO:0007669"/>
    <property type="project" value="UniProtKB-KW"/>
</dbReference>
<organism evidence="5 6">
    <name type="scientific">Sphingomonas populi</name>
    <dbReference type="NCBI Taxonomy" id="2484750"/>
    <lineage>
        <taxon>Bacteria</taxon>
        <taxon>Pseudomonadati</taxon>
        <taxon>Pseudomonadota</taxon>
        <taxon>Alphaproteobacteria</taxon>
        <taxon>Sphingomonadales</taxon>
        <taxon>Sphingomonadaceae</taxon>
        <taxon>Sphingomonas</taxon>
    </lineage>
</organism>
<evidence type="ECO:0000256" key="2">
    <source>
        <dbReference type="ARBA" id="ARBA00023012"/>
    </source>
</evidence>
<sequence>MPVNVLIVDDSKLARIVAGKALAALQPEWSKVEAGGGVQALDLIDQTPVDLALIDYNMTEMDGLELAGALRQRFPDMPIAIITANIQDEIVARARAVGAAFVAKPVTPEGLEGFLSGAALRLRAARS</sequence>
<dbReference type="AlphaFoldDB" id="A0A4Q6XU83"/>
<proteinExistence type="predicted"/>
<feature type="domain" description="Response regulatory" evidence="4">
    <location>
        <begin position="4"/>
        <end position="119"/>
    </location>
</feature>
<dbReference type="PANTHER" id="PTHR44591:SF14">
    <property type="entry name" value="PROTEIN PILG"/>
    <property type="match status" value="1"/>
</dbReference>
<dbReference type="InterPro" id="IPR001789">
    <property type="entry name" value="Sig_transdc_resp-reg_receiver"/>
</dbReference>
<dbReference type="Proteomes" id="UP000292085">
    <property type="component" value="Unassembled WGS sequence"/>
</dbReference>
<keyword evidence="2" id="KW-0902">Two-component regulatory system</keyword>
<dbReference type="SMART" id="SM00448">
    <property type="entry name" value="REC"/>
    <property type="match status" value="1"/>
</dbReference>